<reference evidence="1 2" key="1">
    <citation type="submission" date="2016-04" db="EMBL/GenBank/DDBJ databases">
        <title>Genome analyses suggest a sexual origin of heterokaryosis in a supposedly ancient asexual fungus.</title>
        <authorList>
            <person name="Ropars J."/>
            <person name="Sedzielewska K."/>
            <person name="Noel J."/>
            <person name="Charron P."/>
            <person name="Farinelli L."/>
            <person name="Marton T."/>
            <person name="Kruger M."/>
            <person name="Pelin A."/>
            <person name="Brachmann A."/>
            <person name="Corradi N."/>
        </authorList>
    </citation>
    <scope>NUCLEOTIDE SEQUENCE [LARGE SCALE GENOMIC DNA]</scope>
    <source>
        <strain evidence="1 2">A5</strain>
    </source>
</reference>
<dbReference type="AlphaFoldDB" id="A0A2N0P440"/>
<organism evidence="1 2">
    <name type="scientific">Rhizophagus irregularis</name>
    <dbReference type="NCBI Taxonomy" id="588596"/>
    <lineage>
        <taxon>Eukaryota</taxon>
        <taxon>Fungi</taxon>
        <taxon>Fungi incertae sedis</taxon>
        <taxon>Mucoromycota</taxon>
        <taxon>Glomeromycotina</taxon>
        <taxon>Glomeromycetes</taxon>
        <taxon>Glomerales</taxon>
        <taxon>Glomeraceae</taxon>
        <taxon>Rhizophagus</taxon>
    </lineage>
</organism>
<comment type="caution">
    <text evidence="1">The sequence shown here is derived from an EMBL/GenBank/DDBJ whole genome shotgun (WGS) entry which is preliminary data.</text>
</comment>
<evidence type="ECO:0000313" key="2">
    <source>
        <dbReference type="Proteomes" id="UP000232722"/>
    </source>
</evidence>
<gene>
    <name evidence="1" type="ORF">RhiirA5_381598</name>
</gene>
<dbReference type="Proteomes" id="UP000232722">
    <property type="component" value="Unassembled WGS sequence"/>
</dbReference>
<proteinExistence type="predicted"/>
<dbReference type="EMBL" id="LLXJ01001563">
    <property type="protein sequence ID" value="PKC01602.1"/>
    <property type="molecule type" value="Genomic_DNA"/>
</dbReference>
<name>A0A2N0P440_9GLOM</name>
<protein>
    <submittedName>
        <fullName evidence="1">Uncharacterized protein</fullName>
    </submittedName>
</protein>
<accession>A0A2N0P440</accession>
<reference evidence="1 2" key="2">
    <citation type="submission" date="2017-09" db="EMBL/GenBank/DDBJ databases">
        <title>Extensive intraspecific genome diversity in a model arbuscular mycorrhizal fungus.</title>
        <authorList>
            <person name="Chen E.C."/>
            <person name="Morin E."/>
            <person name="Beaudet D."/>
            <person name="Noel J."/>
            <person name="Ndikumana S."/>
            <person name="Charron P."/>
            <person name="St-Onge C."/>
            <person name="Giorgi J."/>
            <person name="Grigoriev I.V."/>
            <person name="Roux C."/>
            <person name="Martin F.M."/>
            <person name="Corradi N."/>
        </authorList>
    </citation>
    <scope>NUCLEOTIDE SEQUENCE [LARGE SCALE GENOMIC DNA]</scope>
    <source>
        <strain evidence="1 2">A5</strain>
    </source>
</reference>
<evidence type="ECO:0000313" key="1">
    <source>
        <dbReference type="EMBL" id="PKC01602.1"/>
    </source>
</evidence>
<sequence length="102" mass="12131">MFIQVQYLTSYKKKKSKKLSYKKKYSDVLQKKRSTGSGPFLDAIWTTFFKRHFGLTFFKRHFRLTFFKRHFGLISALILGVLDCFQALDRVISSGCIIKFRF</sequence>